<gene>
    <name evidence="2" type="ORF">N5D93_07440</name>
</gene>
<proteinExistence type="predicted"/>
<dbReference type="CDD" id="cd20707">
    <property type="entry name" value="MIX_III"/>
    <property type="match status" value="1"/>
</dbReference>
<organism evidence="2 3">
    <name type="scientific">Achromobacter spanius</name>
    <dbReference type="NCBI Taxonomy" id="217203"/>
    <lineage>
        <taxon>Bacteria</taxon>
        <taxon>Pseudomonadati</taxon>
        <taxon>Pseudomonadota</taxon>
        <taxon>Betaproteobacteria</taxon>
        <taxon>Burkholderiales</taxon>
        <taxon>Alcaligenaceae</taxon>
        <taxon>Achromobacter</taxon>
    </lineage>
</organism>
<evidence type="ECO:0000313" key="3">
    <source>
        <dbReference type="Proteomes" id="UP001161094"/>
    </source>
</evidence>
<comment type="caution">
    <text evidence="2">The sequence shown here is derived from an EMBL/GenBank/DDBJ whole genome shotgun (WGS) entry which is preliminary data.</text>
</comment>
<dbReference type="InterPro" id="IPR046864">
    <property type="entry name" value="VasX_N"/>
</dbReference>
<dbReference type="NCBIfam" id="NF041559">
    <property type="entry name" value="BTH_I2691_fam"/>
    <property type="match status" value="1"/>
</dbReference>
<feature type="domain" description="Toxin VasX N-terminal region" evidence="1">
    <location>
        <begin position="31"/>
        <end position="197"/>
    </location>
</feature>
<protein>
    <recommendedName>
        <fullName evidence="1">Toxin VasX N-terminal region domain-containing protein</fullName>
    </recommendedName>
</protein>
<reference evidence="2" key="1">
    <citation type="submission" date="2022-09" db="EMBL/GenBank/DDBJ databases">
        <title>Intensive care unit water sources are persistently colonized with multi-drug resistant bacteria and are the site of extensive horizontal gene transfer of antibiotic resistance genes.</title>
        <authorList>
            <person name="Diorio-Toth L."/>
        </authorList>
    </citation>
    <scope>NUCLEOTIDE SEQUENCE</scope>
    <source>
        <strain evidence="2">GD03843</strain>
    </source>
</reference>
<dbReference type="Pfam" id="PF20249">
    <property type="entry name" value="VasX_N"/>
    <property type="match status" value="1"/>
</dbReference>
<dbReference type="Proteomes" id="UP001161094">
    <property type="component" value="Unassembled WGS sequence"/>
</dbReference>
<accession>A0AA42IVT8</accession>
<evidence type="ECO:0000259" key="1">
    <source>
        <dbReference type="Pfam" id="PF20249"/>
    </source>
</evidence>
<dbReference type="AlphaFoldDB" id="A0AA42IVT8"/>
<evidence type="ECO:0000313" key="2">
    <source>
        <dbReference type="EMBL" id="MDH0735637.1"/>
    </source>
</evidence>
<dbReference type="InterPro" id="IPR048126">
    <property type="entry name" value="Toxin_VasX"/>
</dbReference>
<dbReference type="EMBL" id="JAOCDZ010000004">
    <property type="protein sequence ID" value="MDH0735637.1"/>
    <property type="molecule type" value="Genomic_DNA"/>
</dbReference>
<name>A0AA42IVT8_9BURK</name>
<sequence>MTTPTLESLVPQILRIADRIRCDAGPSPVVACKSEVAILPLRYAVLTDAGAGLDVLAPALPPHLATELPPLQGEYARYAVRTMRRGYLYLFTKRFRNDWSCETAYRTYDSGLLKRVFPYAPQRFEREPLHAQRASVHDLHGAAESGPGGWTLCLKAPEDIEELRALFTPDPLTTRMLDLISSFSPLRNQLQAFDIRRLMMSCSRAADVLDPSIINDTLADAIAQDQPNTAPVLASQLYSDPENRYARNVVALDLKESARRARGFGIVLHDAIGITQQLNSWRNDAYEAVQRFLDKKDEKGIENQRKVLVAQAFIDVEQQFESRSAALEAQHYIDIERARVYDPGMAAGRNWILNDDERERWNNEADQYITQFEDTLRAKMQAKLDSGEYRRRFDSKYLSPAKTGQAVRVADMDVELKTFDAVSAAAEAVGAKRAKNHERWLASEQLLTALDVYDDRDLASGWRFAGQTGLCVLGADGCKSTADLIEKWWTGNPTERANLAMRGFALNQTEIQAELQRTLEEARGQGQTQAQSQAHNPVLSNDRMIQHVQAGFVAVQHLADLFDKANGLFEALAATGETNLAGGALAWYSSLGRQSLRYGSTGKEWYFHNITRSWLAASVSKRATNMRIDELTRLGRSVDPKQLRAQIGRNTRFAFATELVDAHRSDFYKLRASSWLLFFEAALIALRVRDMPNDERGVGELIAHGLLAGAAGTEILAAGTELVLGHYSAASVTGRGATVFQGQLKLVGGALAAVGGVVLMGYDLKDDQAATREGKTELALAYRLRLGAALAMVGSQSSIAFTAAGPMLKILAERGGKSYAITSIIMAAAKVSAYLGKPAMLVLLRSALLRSTLIGVAATVAIAIFDDDALEKWCKRCTYRGVDYQDNSPHKEMEKELADLYGALLEII</sequence>
<dbReference type="RefSeq" id="WP_279994486.1">
    <property type="nucleotide sequence ID" value="NZ_JAOCDZ010000004.1"/>
</dbReference>